<dbReference type="Proteomes" id="UP000299102">
    <property type="component" value="Unassembled WGS sequence"/>
</dbReference>
<dbReference type="AlphaFoldDB" id="A0A4C1TF31"/>
<keyword evidence="2" id="KW-1185">Reference proteome</keyword>
<proteinExistence type="predicted"/>
<name>A0A4C1TF31_EUMVA</name>
<comment type="caution">
    <text evidence="1">The sequence shown here is derived from an EMBL/GenBank/DDBJ whole genome shotgun (WGS) entry which is preliminary data.</text>
</comment>
<accession>A0A4C1TF31</accession>
<reference evidence="1 2" key="1">
    <citation type="journal article" date="2019" name="Commun. Biol.">
        <title>The bagworm genome reveals a unique fibroin gene that provides high tensile strength.</title>
        <authorList>
            <person name="Kono N."/>
            <person name="Nakamura H."/>
            <person name="Ohtoshi R."/>
            <person name="Tomita M."/>
            <person name="Numata K."/>
            <person name="Arakawa K."/>
        </authorList>
    </citation>
    <scope>NUCLEOTIDE SEQUENCE [LARGE SCALE GENOMIC DNA]</scope>
</reference>
<gene>
    <name evidence="1" type="ORF">EVAR_5891_1</name>
</gene>
<evidence type="ECO:0000313" key="1">
    <source>
        <dbReference type="EMBL" id="GBP12058.1"/>
    </source>
</evidence>
<sequence>MHTHKHTHIRAHVSTRTHVHAHADVRTHVCSLHDHKRICAQACTRTRMRTSSGGCRQSQPPGRKECKEFPEDMPMGLPCSKADLDSRSALEHGSSSPSLIMFASITSGVSIDMAVNQSNNDGYHSSLNNI</sequence>
<dbReference type="EMBL" id="BGZK01000049">
    <property type="protein sequence ID" value="GBP12058.1"/>
    <property type="molecule type" value="Genomic_DNA"/>
</dbReference>
<organism evidence="1 2">
    <name type="scientific">Eumeta variegata</name>
    <name type="common">Bagworm moth</name>
    <name type="synonym">Eumeta japonica</name>
    <dbReference type="NCBI Taxonomy" id="151549"/>
    <lineage>
        <taxon>Eukaryota</taxon>
        <taxon>Metazoa</taxon>
        <taxon>Ecdysozoa</taxon>
        <taxon>Arthropoda</taxon>
        <taxon>Hexapoda</taxon>
        <taxon>Insecta</taxon>
        <taxon>Pterygota</taxon>
        <taxon>Neoptera</taxon>
        <taxon>Endopterygota</taxon>
        <taxon>Lepidoptera</taxon>
        <taxon>Glossata</taxon>
        <taxon>Ditrysia</taxon>
        <taxon>Tineoidea</taxon>
        <taxon>Psychidae</taxon>
        <taxon>Oiketicinae</taxon>
        <taxon>Eumeta</taxon>
    </lineage>
</organism>
<protein>
    <submittedName>
        <fullName evidence="1">Uncharacterized protein</fullName>
    </submittedName>
</protein>
<evidence type="ECO:0000313" key="2">
    <source>
        <dbReference type="Proteomes" id="UP000299102"/>
    </source>
</evidence>